<dbReference type="Proteomes" id="UP000699462">
    <property type="component" value="Unassembled WGS sequence"/>
</dbReference>
<dbReference type="AlphaFoldDB" id="A0A8T0DKF2"/>
<reference evidence="2 3" key="1">
    <citation type="submission" date="2019-07" db="EMBL/GenBank/DDBJ databases">
        <title>Annotation for the trematode Paragonimus westermani.</title>
        <authorList>
            <person name="Choi Y.-J."/>
        </authorList>
    </citation>
    <scope>NUCLEOTIDE SEQUENCE [LARGE SCALE GENOMIC DNA]</scope>
    <source>
        <strain evidence="2">180907_Pwestermani</strain>
    </source>
</reference>
<gene>
    <name evidence="2" type="ORF">P879_06458</name>
</gene>
<organism evidence="2 3">
    <name type="scientific">Paragonimus westermani</name>
    <dbReference type="NCBI Taxonomy" id="34504"/>
    <lineage>
        <taxon>Eukaryota</taxon>
        <taxon>Metazoa</taxon>
        <taxon>Spiralia</taxon>
        <taxon>Lophotrochozoa</taxon>
        <taxon>Platyhelminthes</taxon>
        <taxon>Trematoda</taxon>
        <taxon>Digenea</taxon>
        <taxon>Plagiorchiida</taxon>
        <taxon>Troglotremata</taxon>
        <taxon>Troglotrematidae</taxon>
        <taxon>Paragonimus</taxon>
    </lineage>
</organism>
<accession>A0A8T0DKF2</accession>
<feature type="transmembrane region" description="Helical" evidence="1">
    <location>
        <begin position="48"/>
        <end position="72"/>
    </location>
</feature>
<keyword evidence="3" id="KW-1185">Reference proteome</keyword>
<dbReference type="EMBL" id="JTDF01003081">
    <property type="protein sequence ID" value="KAF8568130.1"/>
    <property type="molecule type" value="Genomic_DNA"/>
</dbReference>
<evidence type="ECO:0000256" key="1">
    <source>
        <dbReference type="SAM" id="Phobius"/>
    </source>
</evidence>
<keyword evidence="1" id="KW-1133">Transmembrane helix</keyword>
<name>A0A8T0DKF2_9TREM</name>
<evidence type="ECO:0000313" key="2">
    <source>
        <dbReference type="EMBL" id="KAF8568130.1"/>
    </source>
</evidence>
<proteinExistence type="predicted"/>
<keyword evidence="1" id="KW-0472">Membrane</keyword>
<protein>
    <submittedName>
        <fullName evidence="2">Uncharacterized protein</fullName>
    </submittedName>
</protein>
<comment type="caution">
    <text evidence="2">The sequence shown here is derived from an EMBL/GenBank/DDBJ whole genome shotgun (WGS) entry which is preliminary data.</text>
</comment>
<keyword evidence="1" id="KW-0812">Transmembrane</keyword>
<feature type="non-terminal residue" evidence="2">
    <location>
        <position position="1"/>
    </location>
</feature>
<sequence length="76" mass="8598">KPSSTGRCQFIRVSHRLPPILEASGFILSIHPMTKLTLLPTTVNHPSIWKMLISAAICSHCLYLIITFHLSIERFL</sequence>
<evidence type="ECO:0000313" key="3">
    <source>
        <dbReference type="Proteomes" id="UP000699462"/>
    </source>
</evidence>